<evidence type="ECO:0000313" key="2">
    <source>
        <dbReference type="Proteomes" id="UP001147746"/>
    </source>
</evidence>
<evidence type="ECO:0000313" key="1">
    <source>
        <dbReference type="EMBL" id="KAJ5315715.1"/>
    </source>
</evidence>
<organism evidence="1 2">
    <name type="scientific">Penicillium atrosanguineum</name>
    <dbReference type="NCBI Taxonomy" id="1132637"/>
    <lineage>
        <taxon>Eukaryota</taxon>
        <taxon>Fungi</taxon>
        <taxon>Dikarya</taxon>
        <taxon>Ascomycota</taxon>
        <taxon>Pezizomycotina</taxon>
        <taxon>Eurotiomycetes</taxon>
        <taxon>Eurotiomycetidae</taxon>
        <taxon>Eurotiales</taxon>
        <taxon>Aspergillaceae</taxon>
        <taxon>Penicillium</taxon>
    </lineage>
</organism>
<protein>
    <submittedName>
        <fullName evidence="1">Transposase</fullName>
    </submittedName>
</protein>
<dbReference type="Proteomes" id="UP001147746">
    <property type="component" value="Unassembled WGS sequence"/>
</dbReference>
<sequence>MPVSSKAPESRVIEACEAARADGIYIIKKIVNKCIQALEWNYKKLSKIQNLTSKQRWNLLRDANQSIANRKANEGIQDKKRLAKLHEKVYGKPPPKQPTRKNEASIEAVRAAGEAHELLTLIRIRCVD</sequence>
<dbReference type="AlphaFoldDB" id="A0A9W9PWS3"/>
<dbReference type="EMBL" id="JAPZBO010000005">
    <property type="protein sequence ID" value="KAJ5315715.1"/>
    <property type="molecule type" value="Genomic_DNA"/>
</dbReference>
<name>A0A9W9PWS3_9EURO</name>
<accession>A0A9W9PWS3</accession>
<gene>
    <name evidence="1" type="ORF">N7476_006022</name>
</gene>
<reference evidence="1" key="2">
    <citation type="journal article" date="2023" name="IMA Fungus">
        <title>Comparative genomic study of the Penicillium genus elucidates a diverse pangenome and 15 lateral gene transfer events.</title>
        <authorList>
            <person name="Petersen C."/>
            <person name="Sorensen T."/>
            <person name="Nielsen M.R."/>
            <person name="Sondergaard T.E."/>
            <person name="Sorensen J.L."/>
            <person name="Fitzpatrick D.A."/>
            <person name="Frisvad J.C."/>
            <person name="Nielsen K.L."/>
        </authorList>
    </citation>
    <scope>NUCLEOTIDE SEQUENCE</scope>
    <source>
        <strain evidence="1">IBT 21472</strain>
    </source>
</reference>
<proteinExistence type="predicted"/>
<comment type="caution">
    <text evidence="1">The sequence shown here is derived from an EMBL/GenBank/DDBJ whole genome shotgun (WGS) entry which is preliminary data.</text>
</comment>
<keyword evidence="2" id="KW-1185">Reference proteome</keyword>
<reference evidence="1" key="1">
    <citation type="submission" date="2022-12" db="EMBL/GenBank/DDBJ databases">
        <authorList>
            <person name="Petersen C."/>
        </authorList>
    </citation>
    <scope>NUCLEOTIDE SEQUENCE</scope>
    <source>
        <strain evidence="1">IBT 21472</strain>
    </source>
</reference>